<feature type="binding site" evidence="5">
    <location>
        <position position="240"/>
    </location>
    <ligand>
        <name>NAD(+)</name>
        <dbReference type="ChEBI" id="CHEBI:57540"/>
    </ligand>
</feature>
<dbReference type="GO" id="GO:0004352">
    <property type="term" value="F:glutamate dehydrogenase (NAD+) activity"/>
    <property type="evidence" value="ECO:0007669"/>
    <property type="project" value="TreeGrafter"/>
</dbReference>
<evidence type="ECO:0000256" key="2">
    <source>
        <dbReference type="ARBA" id="ARBA00023002"/>
    </source>
</evidence>
<dbReference type="PANTHER" id="PTHR11606:SF13">
    <property type="entry name" value="GLUTAMATE DEHYDROGENASE 1, MITOCHONDRIAL"/>
    <property type="match status" value="1"/>
</dbReference>
<feature type="site" description="Important for catalysis" evidence="6">
    <location>
        <position position="164"/>
    </location>
</feature>
<dbReference type="InterPro" id="IPR046346">
    <property type="entry name" value="Aminoacid_DH-like_N_sf"/>
</dbReference>
<dbReference type="CDD" id="cd01076">
    <property type="entry name" value="NAD_bind_1_Glu_DH"/>
    <property type="match status" value="1"/>
</dbReference>
<dbReference type="AlphaFoldDB" id="A0A0G0ZA78"/>
<feature type="active site" description="Proton donor" evidence="4">
    <location>
        <position position="105"/>
    </location>
</feature>
<evidence type="ECO:0000259" key="8">
    <source>
        <dbReference type="SMART" id="SM00839"/>
    </source>
</evidence>
<dbReference type="InterPro" id="IPR006097">
    <property type="entry name" value="Glu/Leu/Phe/Val/Trp_DH_dimer"/>
</dbReference>
<dbReference type="Pfam" id="PF00208">
    <property type="entry name" value="ELFV_dehydrog"/>
    <property type="match status" value="1"/>
</dbReference>
<evidence type="ECO:0000256" key="7">
    <source>
        <dbReference type="RuleBase" id="RU004417"/>
    </source>
</evidence>
<dbReference type="InterPro" id="IPR036291">
    <property type="entry name" value="NAD(P)-bd_dom_sf"/>
</dbReference>
<name>A0A0G0ZA78_9BACT</name>
<proteinExistence type="inferred from homology"/>
<dbReference type="EMBL" id="LCDE01000018">
    <property type="protein sequence ID" value="KKS45612.1"/>
    <property type="molecule type" value="Genomic_DNA"/>
</dbReference>
<evidence type="ECO:0000256" key="5">
    <source>
        <dbReference type="PIRSR" id="PIRSR000185-2"/>
    </source>
</evidence>
<dbReference type="PATRIC" id="fig|1618609.3.peg.470"/>
<keyword evidence="5" id="KW-0520">NAD</keyword>
<dbReference type="InterPro" id="IPR033922">
    <property type="entry name" value="NAD_bind_Glu_DH"/>
</dbReference>
<organism evidence="9 10">
    <name type="scientific">Candidatus Azambacteria bacterium GW2011_GWA1_42_19</name>
    <dbReference type="NCBI Taxonomy" id="1618609"/>
    <lineage>
        <taxon>Bacteria</taxon>
        <taxon>Candidatus Azamiibacteriota</taxon>
    </lineage>
</organism>
<dbReference type="GO" id="GO:0000166">
    <property type="term" value="F:nucleotide binding"/>
    <property type="evidence" value="ECO:0007669"/>
    <property type="project" value="UniProtKB-KW"/>
</dbReference>
<keyword evidence="5" id="KW-0547">Nucleotide-binding</keyword>
<keyword evidence="2 3" id="KW-0560">Oxidoreductase</keyword>
<reference evidence="9 10" key="1">
    <citation type="journal article" date="2015" name="Nature">
        <title>rRNA introns, odd ribosomes, and small enigmatic genomes across a large radiation of phyla.</title>
        <authorList>
            <person name="Brown C.T."/>
            <person name="Hug L.A."/>
            <person name="Thomas B.C."/>
            <person name="Sharon I."/>
            <person name="Castelle C.J."/>
            <person name="Singh A."/>
            <person name="Wilkins M.J."/>
            <person name="Williams K.H."/>
            <person name="Banfield J.F."/>
        </authorList>
    </citation>
    <scope>NUCLEOTIDE SEQUENCE [LARGE SCALE GENOMIC DNA]</scope>
</reference>
<feature type="binding site" evidence="5">
    <location>
        <position position="208"/>
    </location>
    <ligand>
        <name>NAD(+)</name>
        <dbReference type="ChEBI" id="CHEBI:57540"/>
    </ligand>
</feature>
<dbReference type="InterPro" id="IPR006096">
    <property type="entry name" value="Glu/Leu/Phe/Val/Trp_DH_C"/>
</dbReference>
<dbReference type="Gene3D" id="3.40.50.10860">
    <property type="entry name" value="Leucine Dehydrogenase, chain A, domain 1"/>
    <property type="match status" value="1"/>
</dbReference>
<evidence type="ECO:0000256" key="3">
    <source>
        <dbReference type="PIRNR" id="PIRNR000185"/>
    </source>
</evidence>
<dbReference type="PANTHER" id="PTHR11606">
    <property type="entry name" value="GLUTAMATE DEHYDROGENASE"/>
    <property type="match status" value="1"/>
</dbReference>
<evidence type="ECO:0000313" key="10">
    <source>
        <dbReference type="Proteomes" id="UP000034951"/>
    </source>
</evidence>
<dbReference type="SUPFAM" id="SSF51735">
    <property type="entry name" value="NAD(P)-binding Rossmann-fold domains"/>
    <property type="match status" value="1"/>
</dbReference>
<dbReference type="InterPro" id="IPR006095">
    <property type="entry name" value="Glu/Leu/Phe/Val/Trp_DH"/>
</dbReference>
<comment type="caution">
    <text evidence="9">The sequence shown here is derived from an EMBL/GenBank/DDBJ whole genome shotgun (WGS) entry which is preliminary data.</text>
</comment>
<feature type="binding site" evidence="5">
    <location>
        <position position="69"/>
    </location>
    <ligand>
        <name>substrate</name>
    </ligand>
</feature>
<feature type="binding site" evidence="5">
    <location>
        <position position="93"/>
    </location>
    <ligand>
        <name>substrate</name>
    </ligand>
</feature>
<dbReference type="SMART" id="SM00839">
    <property type="entry name" value="ELFV_dehydrog"/>
    <property type="match status" value="1"/>
</dbReference>
<dbReference type="SUPFAM" id="SSF53223">
    <property type="entry name" value="Aminoacid dehydrogenase-like, N-terminal domain"/>
    <property type="match status" value="1"/>
</dbReference>
<evidence type="ECO:0000256" key="4">
    <source>
        <dbReference type="PIRSR" id="PIRSR000185-1"/>
    </source>
</evidence>
<dbReference type="GO" id="GO:0006538">
    <property type="term" value="P:L-glutamate catabolic process"/>
    <property type="evidence" value="ECO:0007669"/>
    <property type="project" value="TreeGrafter"/>
</dbReference>
<dbReference type="Pfam" id="PF02812">
    <property type="entry name" value="ELFV_dehydrog_N"/>
    <property type="match status" value="1"/>
</dbReference>
<dbReference type="PIRSF" id="PIRSF000185">
    <property type="entry name" value="Glu_DH"/>
    <property type="match status" value="1"/>
</dbReference>
<feature type="binding site" evidence="5">
    <location>
        <position position="367"/>
    </location>
    <ligand>
        <name>substrate</name>
    </ligand>
</feature>
<evidence type="ECO:0000313" key="9">
    <source>
        <dbReference type="EMBL" id="KKS45612.1"/>
    </source>
</evidence>
<accession>A0A0G0ZA78</accession>
<evidence type="ECO:0000256" key="1">
    <source>
        <dbReference type="ARBA" id="ARBA00006382"/>
    </source>
</evidence>
<comment type="similarity">
    <text evidence="1 3 7">Belongs to the Glu/Leu/Phe/Val dehydrogenases family.</text>
</comment>
<dbReference type="Proteomes" id="UP000034951">
    <property type="component" value="Unassembled WGS sequence"/>
</dbReference>
<dbReference type="PRINTS" id="PR00082">
    <property type="entry name" value="GLFDHDRGNASE"/>
</dbReference>
<evidence type="ECO:0000256" key="6">
    <source>
        <dbReference type="PIRSR" id="PIRSR000185-3"/>
    </source>
</evidence>
<dbReference type="InterPro" id="IPR014362">
    <property type="entry name" value="Glu_DH"/>
</dbReference>
<gene>
    <name evidence="9" type="ORF">UV10_C0018G0005</name>
</gene>
<dbReference type="Gene3D" id="3.40.50.720">
    <property type="entry name" value="NAD(P)-binding Rossmann-like Domain"/>
    <property type="match status" value="1"/>
</dbReference>
<sequence>MENLNPKYNIQQLIINASKYVDIHSRRLMKLLEPERLLRVRMVVETDDGIPTPFLGYRGQYATWMGPAKGGIRFHCETDEDEVSFLCMAMGHKCNINRLPFGGGKGGVKPNFELIRMLYPEREKYIRDSFPKKISPKVREDISRKYEEKIRLIIGPDQDIPAPDVYTDGQVMAWIMDNYSRAKGYTVPAVITGKPVILGGSLGRDKATGRGTFITALEACKYLGVRDFEKERVAIQGFGNAGSVAAKLFHEAGFVVIAVSDSRGGVHNAKGLDPVLVEQHKIKTGSVVGFEGDQISNEELLSLPCTVLVPAALENSITENNASDICARIIAEAANGPTTAAADKILFQKDIFIVPDILANAGGVIVSYFEWVQGREQLYWTEKEVNERLSTIITESFRQVVERHDKYKKYKVDMRTAAYIYSLERFEEAGRLRGC</sequence>
<feature type="domain" description="Glutamate/phenylalanine/leucine/valine/L-tryptophan dehydrogenase C-terminal" evidence="8">
    <location>
        <begin position="201"/>
        <end position="434"/>
    </location>
</feature>
<protein>
    <recommendedName>
        <fullName evidence="3">Glutamate dehydrogenase</fullName>
    </recommendedName>
</protein>